<dbReference type="InterPro" id="IPR036526">
    <property type="entry name" value="C-N_Hydrolase_sf"/>
</dbReference>
<comment type="similarity">
    <text evidence="1">Belongs to the carbon-nitrogen hydrolase superfamily. NIT1/NIT2 family.</text>
</comment>
<reference evidence="3" key="4">
    <citation type="submission" date="2023-08" db="EMBL/GenBank/DDBJ databases">
        <authorList>
            <person name="Guima S.E.S."/>
            <person name="Martins L.F."/>
            <person name="Silva A.M."/>
            <person name="Setubal J.C."/>
        </authorList>
    </citation>
    <scope>NUCLEOTIDE SEQUENCE</scope>
    <source>
        <strain evidence="3">ZC4RG45</strain>
    </source>
</reference>
<accession>A0A2W4JR77</accession>
<dbReference type="CDD" id="cd07581">
    <property type="entry name" value="nitrilase_3"/>
    <property type="match status" value="1"/>
</dbReference>
<gene>
    <name evidence="3" type="ORF">DIU77_012640</name>
    <name evidence="4" type="ORF">DIU77_11000</name>
</gene>
<evidence type="ECO:0000313" key="3">
    <source>
        <dbReference type="EMBL" id="MFO7193083.1"/>
    </source>
</evidence>
<dbReference type="Pfam" id="PF00795">
    <property type="entry name" value="CN_hydrolase"/>
    <property type="match status" value="1"/>
</dbReference>
<dbReference type="STRING" id="1111738.GCA_000427905_00715"/>
<dbReference type="PROSITE" id="PS50263">
    <property type="entry name" value="CN_HYDROLASE"/>
    <property type="match status" value="1"/>
</dbReference>
<dbReference type="EMBL" id="QGUI02000163">
    <property type="protein sequence ID" value="MFO7193083.1"/>
    <property type="molecule type" value="Genomic_DNA"/>
</dbReference>
<dbReference type="GO" id="GO:0016746">
    <property type="term" value="F:acyltransferase activity"/>
    <property type="evidence" value="ECO:0007669"/>
    <property type="project" value="UniProtKB-KW"/>
</dbReference>
<protein>
    <submittedName>
        <fullName evidence="4">Acyltransferase</fullName>
    </submittedName>
    <submittedName>
        <fullName evidence="3">Carbon-nitrogen hydrolase family protein</fullName>
    </submittedName>
</protein>
<dbReference type="GO" id="GO:0016787">
    <property type="term" value="F:hydrolase activity"/>
    <property type="evidence" value="ECO:0007669"/>
    <property type="project" value="UniProtKB-KW"/>
</dbReference>
<keyword evidence="3" id="KW-0378">Hydrolase</keyword>
<sequence>MRVALCQITSTPDPVENAEQVRASVAEAVTAGASLVVFPEATMARFGTRLKDVAEPLDGPWATVISAIAEAAGVLVIAGMFTPAGDGRVYNTLLVTGRGKSIGYDKIHLYDAFGFQESRTVAPGGELVSVDVEGVKIGLATCYDIRFPELFQAHGEAGAAAVVVPASWGAGEGKREQWELLVRARALDSGCWVLGCGQADPATSGIETKPGVPTGIGYSTIADPFGRVHDQLGPGPGILVADIDPKRAEESRQATAVLANRRL</sequence>
<keyword evidence="4" id="KW-0012">Acyltransferase</keyword>
<evidence type="ECO:0000313" key="4">
    <source>
        <dbReference type="EMBL" id="PZM96297.1"/>
    </source>
</evidence>
<reference evidence="3 5" key="3">
    <citation type="journal article" date="2021" name="BMC Genomics">
        <title>Genome-resolved metagenome and metatranscriptome analyses of thermophilic composting reveal key bacterial players and their metabolic interactions.</title>
        <authorList>
            <person name="Braga L.P.P."/>
            <person name="Pereira R.V."/>
            <person name="Martins L.F."/>
            <person name="Moura L.M.S."/>
            <person name="Sanchez F.B."/>
            <person name="Patane J.S.L."/>
            <person name="da Silva A.M."/>
            <person name="Setubal J.C."/>
        </authorList>
    </citation>
    <scope>NUCLEOTIDE SEQUENCE [LARGE SCALE GENOMIC DNA]</scope>
    <source>
        <strain evidence="3">ZC4RG45</strain>
    </source>
</reference>
<dbReference type="Proteomes" id="UP000249324">
    <property type="component" value="Unassembled WGS sequence"/>
</dbReference>
<organism evidence="4">
    <name type="scientific">Thermocrispum agreste</name>
    <dbReference type="NCBI Taxonomy" id="37925"/>
    <lineage>
        <taxon>Bacteria</taxon>
        <taxon>Bacillati</taxon>
        <taxon>Actinomycetota</taxon>
        <taxon>Actinomycetes</taxon>
        <taxon>Pseudonocardiales</taxon>
        <taxon>Pseudonocardiaceae</taxon>
        <taxon>Thermocrispum</taxon>
    </lineage>
</organism>
<proteinExistence type="inferred from homology"/>
<name>A0A2W4JR77_9PSEU</name>
<comment type="caution">
    <text evidence="4">The sequence shown here is derived from an EMBL/GenBank/DDBJ whole genome shotgun (WGS) entry which is preliminary data.</text>
</comment>
<dbReference type="EMBL" id="QGUI01000399">
    <property type="protein sequence ID" value="PZM96297.1"/>
    <property type="molecule type" value="Genomic_DNA"/>
</dbReference>
<evidence type="ECO:0000259" key="2">
    <source>
        <dbReference type="PROSITE" id="PS50263"/>
    </source>
</evidence>
<evidence type="ECO:0000256" key="1">
    <source>
        <dbReference type="ARBA" id="ARBA00010613"/>
    </source>
</evidence>
<dbReference type="InterPro" id="IPR001110">
    <property type="entry name" value="UPF0012_CS"/>
</dbReference>
<dbReference type="AlphaFoldDB" id="A0A2W4JR77"/>
<evidence type="ECO:0000313" key="5">
    <source>
        <dbReference type="Proteomes" id="UP000249324"/>
    </source>
</evidence>
<dbReference type="PANTHER" id="PTHR23088">
    <property type="entry name" value="NITRILASE-RELATED"/>
    <property type="match status" value="1"/>
</dbReference>
<reference evidence="4" key="1">
    <citation type="submission" date="2018-05" db="EMBL/GenBank/DDBJ databases">
        <authorList>
            <person name="Lanie J.A."/>
            <person name="Ng W.-L."/>
            <person name="Kazmierczak K.M."/>
            <person name="Andrzejewski T.M."/>
            <person name="Davidsen T.M."/>
            <person name="Wayne K.J."/>
            <person name="Tettelin H."/>
            <person name="Glass J.I."/>
            <person name="Rusch D."/>
            <person name="Podicherti R."/>
            <person name="Tsui H.-C.T."/>
            <person name="Winkler M.E."/>
        </authorList>
    </citation>
    <scope>NUCLEOTIDE SEQUENCE</scope>
    <source>
        <strain evidence="4">ZC4RG45</strain>
    </source>
</reference>
<keyword evidence="4" id="KW-0808">Transferase</keyword>
<dbReference type="PANTHER" id="PTHR23088:SF27">
    <property type="entry name" value="DEAMINATED GLUTATHIONE AMIDASE"/>
    <property type="match status" value="1"/>
</dbReference>
<dbReference type="Gene3D" id="3.60.110.10">
    <property type="entry name" value="Carbon-nitrogen hydrolase"/>
    <property type="match status" value="1"/>
</dbReference>
<dbReference type="PROSITE" id="PS01227">
    <property type="entry name" value="UPF0012"/>
    <property type="match status" value="1"/>
</dbReference>
<reference evidence="3" key="2">
    <citation type="submission" date="2018-05" db="EMBL/GenBank/DDBJ databases">
        <authorList>
            <person name="Moura L."/>
            <person name="Setubal J.C."/>
        </authorList>
    </citation>
    <scope>NUCLEOTIDE SEQUENCE</scope>
    <source>
        <strain evidence="3">ZC4RG45</strain>
    </source>
</reference>
<dbReference type="InterPro" id="IPR003010">
    <property type="entry name" value="C-N_Hydrolase"/>
</dbReference>
<dbReference type="SUPFAM" id="SSF56317">
    <property type="entry name" value="Carbon-nitrogen hydrolase"/>
    <property type="match status" value="1"/>
</dbReference>
<feature type="domain" description="CN hydrolase" evidence="2">
    <location>
        <begin position="1"/>
        <end position="245"/>
    </location>
</feature>